<feature type="transmembrane region" description="Helical" evidence="11">
    <location>
        <begin position="94"/>
        <end position="112"/>
    </location>
</feature>
<feature type="domain" description="NADH:quinone oxidoreductase/Mrp antiporter transmembrane" evidence="12">
    <location>
        <begin position="114"/>
        <end position="399"/>
    </location>
</feature>
<feature type="transmembrane region" description="Helical" evidence="11">
    <location>
        <begin position="12"/>
        <end position="36"/>
    </location>
</feature>
<sequence length="768" mass="82281">MAKTGAEVPRVYGGPAGWISVAIPAAIFAFMLQFVAPVAAGQPVLLGLDWVPSMDIRLSVLIDGLSLTFALLISGIGMLVTLYSTKYLGTHPEYPRFVLFLMLFMVGMLGLVLADNLIALFVFWEITTISSYLLIGFSSDEAKSRRSALQALLVTGTGGLALLAGMILLGNVAGSFELSVILQQGDAIRAHPLYVPIVILFLAGAFTKSAQFPFHFWLPNAMAAPTPVSAYLHSATMVKGGVYLMARMNPALGETDLWFWALVIAGGFTTVFASILAVRQTDIKQVLAYTTLMALGALTLFIGAGTADAIKGMMTFLVVHSLYKAALFLMIGIVDHETGTRDVDTLRGLGRKMPLTFLGGAIAALSMAGIPPLVGFIGKEFLYKAGLGLDTASLWVTGCIFAASALMFVAAGISVLRPFTGKLAPTPQAPHEGPWAMWIGPLLLGAFSLGFGLFPDTIEAWLVAPGTWAVYGDYGYSVDLYLFREVNAAFLLSLATFATGAVLYAVHRPMRDRLGRLFEANPIKFDPGWDRVLDGLKALAAWQTNILQSGVLQRYIFTIFLTLAVGIGATLWARDVLNFSVDWTGDLDGLLFKHWAVLIFITSGAILTALTSSRMTAIAALGVVGIGVALIFIMFSAPDVAITQLLVETLVVVLVAVAMLKLPHLGLAKDRGRRPVHAALAGTVGVLVTLVMVAVLQGDIDRRITDYFEVASWPEAYGRNIVNVILVDFRAIDTFGEIAVVVIAALAAYALLRGTRYGAPADKEEDRT</sequence>
<evidence type="ECO:0000256" key="3">
    <source>
        <dbReference type="ARBA" id="ARBA00022448"/>
    </source>
</evidence>
<keyword evidence="3" id="KW-0813">Transport</keyword>
<evidence type="ECO:0000259" key="15">
    <source>
        <dbReference type="Pfam" id="PF20501"/>
    </source>
</evidence>
<feature type="transmembrane region" description="Helical" evidence="11">
    <location>
        <begin position="355"/>
        <end position="374"/>
    </location>
</feature>
<feature type="transmembrane region" description="Helical" evidence="11">
    <location>
        <begin position="56"/>
        <end position="82"/>
    </location>
</feature>
<evidence type="ECO:0000259" key="12">
    <source>
        <dbReference type="Pfam" id="PF00361"/>
    </source>
</evidence>
<feature type="transmembrane region" description="Helical" evidence="11">
    <location>
        <begin position="313"/>
        <end position="334"/>
    </location>
</feature>
<dbReference type="Pfam" id="PF00662">
    <property type="entry name" value="Proton_antipo_N"/>
    <property type="match status" value="1"/>
</dbReference>
<evidence type="ECO:0000256" key="11">
    <source>
        <dbReference type="SAM" id="Phobius"/>
    </source>
</evidence>
<dbReference type="InterPro" id="IPR001750">
    <property type="entry name" value="ND/Mrp_TM"/>
</dbReference>
<evidence type="ECO:0000256" key="4">
    <source>
        <dbReference type="ARBA" id="ARBA00022449"/>
    </source>
</evidence>
<feature type="transmembrane region" description="Helical" evidence="11">
    <location>
        <begin position="675"/>
        <end position="696"/>
    </location>
</feature>
<dbReference type="Pfam" id="PF13244">
    <property type="entry name" value="MbhD"/>
    <property type="match status" value="1"/>
</dbReference>
<feature type="transmembrane region" description="Helical" evidence="11">
    <location>
        <begin position="734"/>
        <end position="752"/>
    </location>
</feature>
<evidence type="ECO:0000256" key="1">
    <source>
        <dbReference type="ARBA" id="ARBA00002378"/>
    </source>
</evidence>
<feature type="transmembrane region" description="Helical" evidence="11">
    <location>
        <begin position="435"/>
        <end position="454"/>
    </location>
</feature>
<evidence type="ECO:0000259" key="13">
    <source>
        <dbReference type="Pfam" id="PF00662"/>
    </source>
</evidence>
<feature type="domain" description="NADH-Ubiquinone oxidoreductase (complex I) chain 5 N-terminal" evidence="13">
    <location>
        <begin position="52"/>
        <end position="97"/>
    </location>
</feature>
<gene>
    <name evidence="16" type="ORF">HCU73_12790</name>
</gene>
<evidence type="ECO:0000256" key="2">
    <source>
        <dbReference type="ARBA" id="ARBA00004651"/>
    </source>
</evidence>
<evidence type="ECO:0000256" key="8">
    <source>
        <dbReference type="ARBA" id="ARBA00023065"/>
    </source>
</evidence>
<evidence type="ECO:0000256" key="10">
    <source>
        <dbReference type="RuleBase" id="RU000320"/>
    </source>
</evidence>
<dbReference type="RefSeq" id="WP_168623851.1">
    <property type="nucleotide sequence ID" value="NZ_JAAZQQ010000004.1"/>
</dbReference>
<evidence type="ECO:0000313" key="16">
    <source>
        <dbReference type="EMBL" id="NKX45465.1"/>
    </source>
</evidence>
<keyword evidence="6 10" id="KW-0812">Transmembrane</keyword>
<feature type="transmembrane region" description="Helical" evidence="11">
    <location>
        <begin position="641"/>
        <end position="663"/>
    </location>
</feature>
<dbReference type="PANTHER" id="PTHR43373">
    <property type="entry name" value="NA(+)/H(+) ANTIPORTER SUBUNIT"/>
    <property type="match status" value="1"/>
</dbReference>
<keyword evidence="9 11" id="KW-0472">Membrane</keyword>
<feature type="transmembrane region" description="Helical" evidence="11">
    <location>
        <begin position="149"/>
        <end position="173"/>
    </location>
</feature>
<organism evidence="16 17">
    <name type="scientific">Roseicyclus persicicus</name>
    <dbReference type="NCBI Taxonomy" id="2650661"/>
    <lineage>
        <taxon>Bacteria</taxon>
        <taxon>Pseudomonadati</taxon>
        <taxon>Pseudomonadota</taxon>
        <taxon>Alphaproteobacteria</taxon>
        <taxon>Rhodobacterales</taxon>
        <taxon>Roseobacteraceae</taxon>
        <taxon>Roseicyclus</taxon>
    </lineage>
</organism>
<dbReference type="GO" id="GO:0006811">
    <property type="term" value="P:monoatomic ion transport"/>
    <property type="evidence" value="ECO:0007669"/>
    <property type="project" value="UniProtKB-KW"/>
</dbReference>
<feature type="transmembrane region" description="Helical" evidence="11">
    <location>
        <begin position="617"/>
        <end position="635"/>
    </location>
</feature>
<name>A0A7X6JY58_9RHOB</name>
<evidence type="ECO:0000256" key="7">
    <source>
        <dbReference type="ARBA" id="ARBA00022989"/>
    </source>
</evidence>
<dbReference type="InterPro" id="IPR025383">
    <property type="entry name" value="MrpA_C/MbhD"/>
</dbReference>
<keyword evidence="8" id="KW-0406">Ion transport</keyword>
<dbReference type="Pfam" id="PF00361">
    <property type="entry name" value="Proton_antipo_M"/>
    <property type="match status" value="1"/>
</dbReference>
<comment type="subcellular location">
    <subcellularLocation>
        <location evidence="2">Cell membrane</location>
        <topology evidence="2">Multi-pass membrane protein</topology>
    </subcellularLocation>
    <subcellularLocation>
        <location evidence="10">Membrane</location>
        <topology evidence="10">Multi-pass membrane protein</topology>
    </subcellularLocation>
</comment>
<keyword evidence="4" id="KW-0050">Antiport</keyword>
<dbReference type="GO" id="GO:0015297">
    <property type="term" value="F:antiporter activity"/>
    <property type="evidence" value="ECO:0007669"/>
    <property type="project" value="UniProtKB-KW"/>
</dbReference>
<dbReference type="Proteomes" id="UP000526408">
    <property type="component" value="Unassembled WGS sequence"/>
</dbReference>
<dbReference type="NCBIfam" id="NF009287">
    <property type="entry name" value="PRK12647.1"/>
    <property type="match status" value="1"/>
</dbReference>
<feature type="transmembrane region" description="Helical" evidence="11">
    <location>
        <begin position="394"/>
        <end position="415"/>
    </location>
</feature>
<feature type="transmembrane region" description="Helical" evidence="11">
    <location>
        <begin position="286"/>
        <end position="307"/>
    </location>
</feature>
<feature type="transmembrane region" description="Helical" evidence="11">
    <location>
        <begin position="258"/>
        <end position="279"/>
    </location>
</feature>
<feature type="transmembrane region" description="Helical" evidence="11">
    <location>
        <begin position="193"/>
        <end position="218"/>
    </location>
</feature>
<evidence type="ECO:0000313" key="17">
    <source>
        <dbReference type="Proteomes" id="UP000526408"/>
    </source>
</evidence>
<evidence type="ECO:0000256" key="5">
    <source>
        <dbReference type="ARBA" id="ARBA00022475"/>
    </source>
</evidence>
<dbReference type="EMBL" id="JAAZQQ010000004">
    <property type="protein sequence ID" value="NKX45465.1"/>
    <property type="molecule type" value="Genomic_DNA"/>
</dbReference>
<feature type="transmembrane region" description="Helical" evidence="11">
    <location>
        <begin position="486"/>
        <end position="506"/>
    </location>
</feature>
<proteinExistence type="predicted"/>
<feature type="domain" description="MrpA C-terminal/MbhE" evidence="15">
    <location>
        <begin position="673"/>
        <end position="756"/>
    </location>
</feature>
<dbReference type="GO" id="GO:0005886">
    <property type="term" value="C:plasma membrane"/>
    <property type="evidence" value="ECO:0007669"/>
    <property type="project" value="UniProtKB-SubCell"/>
</dbReference>
<keyword evidence="5" id="KW-1003">Cell membrane</keyword>
<comment type="caution">
    <text evidence="16">The sequence shown here is derived from an EMBL/GenBank/DDBJ whole genome shotgun (WGS) entry which is preliminary data.</text>
</comment>
<dbReference type="Pfam" id="PF20501">
    <property type="entry name" value="MbhE"/>
    <property type="match status" value="1"/>
</dbReference>
<protein>
    <submittedName>
        <fullName evidence="16">Putative monovalent cation/H+ antiporter subunit A</fullName>
    </submittedName>
</protein>
<evidence type="ECO:0000256" key="6">
    <source>
        <dbReference type="ARBA" id="ARBA00022692"/>
    </source>
</evidence>
<dbReference type="AlphaFoldDB" id="A0A7X6JY58"/>
<evidence type="ECO:0000256" key="9">
    <source>
        <dbReference type="ARBA" id="ARBA00023136"/>
    </source>
</evidence>
<feature type="transmembrane region" description="Helical" evidence="11">
    <location>
        <begin position="592"/>
        <end position="610"/>
    </location>
</feature>
<feature type="domain" description="MrpA C-terminal/MbhD" evidence="14">
    <location>
        <begin position="600"/>
        <end position="663"/>
    </location>
</feature>
<keyword evidence="17" id="KW-1185">Reference proteome</keyword>
<dbReference type="PRINTS" id="PR01434">
    <property type="entry name" value="NADHDHGNASE5"/>
</dbReference>
<dbReference type="InterPro" id="IPR001516">
    <property type="entry name" value="Proton_antipo_N"/>
</dbReference>
<accession>A0A7X6JY58</accession>
<feature type="transmembrane region" description="Helical" evidence="11">
    <location>
        <begin position="118"/>
        <end position="137"/>
    </location>
</feature>
<dbReference type="InterPro" id="IPR046806">
    <property type="entry name" value="MrpA_C/MbhE"/>
</dbReference>
<evidence type="ECO:0000259" key="14">
    <source>
        <dbReference type="Pfam" id="PF13244"/>
    </source>
</evidence>
<keyword evidence="7 11" id="KW-1133">Transmembrane helix</keyword>
<feature type="transmembrane region" description="Helical" evidence="11">
    <location>
        <begin position="555"/>
        <end position="572"/>
    </location>
</feature>
<comment type="function">
    <text evidence="1">NDH-1 shuttles electrons from NADH, via FMN and iron-sulfur (Fe-S) centers, to quinones in the respiratory chain. The immediate electron acceptor for the enzyme in this species is believed to be ubiquinone. Couples the redox reaction to proton translocation (for every two electrons transferred, four hydrogen ions are translocated across the cytoplasmic membrane), and thus conserves the redox energy in a proton gradient.</text>
</comment>
<dbReference type="InterPro" id="IPR050616">
    <property type="entry name" value="CPA3_Na-H_Antiporter_A"/>
</dbReference>
<dbReference type="PANTHER" id="PTHR43373:SF1">
    <property type="entry name" value="NA(+)_H(+) ANTIPORTER SUBUNIT A"/>
    <property type="match status" value="1"/>
</dbReference>
<reference evidence="16 17" key="1">
    <citation type="submission" date="2020-04" db="EMBL/GenBank/DDBJ databases">
        <authorList>
            <person name="Yoon J."/>
        </authorList>
    </citation>
    <scope>NUCLEOTIDE SEQUENCE [LARGE SCALE GENOMIC DNA]</scope>
    <source>
        <strain evidence="16 17">KMU-115</strain>
    </source>
</reference>